<proteinExistence type="predicted"/>
<evidence type="ECO:0000256" key="1">
    <source>
        <dbReference type="SAM" id="Phobius"/>
    </source>
</evidence>
<keyword evidence="3" id="KW-1185">Reference proteome</keyword>
<keyword evidence="1" id="KW-0812">Transmembrane</keyword>
<dbReference type="AlphaFoldDB" id="A0A1D3TQ68"/>
<accession>A0A1D3TQ68</accession>
<dbReference type="RefSeq" id="WP_091230182.1">
    <property type="nucleotide sequence ID" value="NZ_FMKA01000002.1"/>
</dbReference>
<evidence type="ECO:0000313" key="3">
    <source>
        <dbReference type="Proteomes" id="UP000199315"/>
    </source>
</evidence>
<dbReference type="EMBL" id="FMKA01000002">
    <property type="protein sequence ID" value="SCP95657.1"/>
    <property type="molecule type" value="Genomic_DNA"/>
</dbReference>
<organism evidence="2 3">
    <name type="scientific">Anaerobium acetethylicum</name>
    <dbReference type="NCBI Taxonomy" id="1619234"/>
    <lineage>
        <taxon>Bacteria</taxon>
        <taxon>Bacillati</taxon>
        <taxon>Bacillota</taxon>
        <taxon>Clostridia</taxon>
        <taxon>Lachnospirales</taxon>
        <taxon>Lachnospiraceae</taxon>
        <taxon>Anaerobium</taxon>
    </lineage>
</organism>
<reference evidence="2 3" key="1">
    <citation type="submission" date="2016-09" db="EMBL/GenBank/DDBJ databases">
        <authorList>
            <person name="Capua I."/>
            <person name="De Benedictis P."/>
            <person name="Joannis T."/>
            <person name="Lombin L.H."/>
            <person name="Cattoli G."/>
        </authorList>
    </citation>
    <scope>NUCLEOTIDE SEQUENCE [LARGE SCALE GENOMIC DNA]</scope>
    <source>
        <strain evidence="2 3">GluBS11</strain>
    </source>
</reference>
<sequence length="139" mass="15631">MKSTDSELQTEKSGHTEKEKHWHDILAPISHIVIAVLAFAICLICGYLFHGFTVLKSDVQKVYEEQAPDISGLNVIAANYMGELSLIADEHTRVVYYLNPKTGDITEFYSKSGNSCIYDEDDSVLIDAVTKKEFLELEQ</sequence>
<keyword evidence="1" id="KW-0472">Membrane</keyword>
<feature type="transmembrane region" description="Helical" evidence="1">
    <location>
        <begin position="25"/>
        <end position="49"/>
    </location>
</feature>
<gene>
    <name evidence="2" type="ORF">SAMN05421730_100294</name>
</gene>
<name>A0A1D3TQ68_9FIRM</name>
<evidence type="ECO:0000313" key="2">
    <source>
        <dbReference type="EMBL" id="SCP95657.1"/>
    </source>
</evidence>
<keyword evidence="1" id="KW-1133">Transmembrane helix</keyword>
<dbReference type="Proteomes" id="UP000199315">
    <property type="component" value="Unassembled WGS sequence"/>
</dbReference>
<protein>
    <submittedName>
        <fullName evidence="2">Uncharacterized protein</fullName>
    </submittedName>
</protein>